<sequence>MTSTAEPTSLSARSPTPTQGHADPKHPHLEHAPAAKSLQKQAHKQLCTVKPLSITASKTDPVKSFAAYLHTPQNYHREATEGREKTAAILMSGASGGVAGPSSMYLSIADKVASLRRGIPVLRMDYRYPARNKYCVPDVLAAMDYLKRGFAVERFVLVGWSFGGAPVLTVGGMDERVVGCAVVASQTEETEGMRRVGEKSLPLLLMHGTADAVLGASGSESLFERYKRCVREDCGELRLFEGDDHALTRNSREAEAMLCAFIMKCAGEEVAEDEEEVLEKTLVGEEEKVKVMEEAGDLGEPESVR</sequence>
<keyword evidence="6" id="KW-1185">Reference proteome</keyword>
<feature type="compositionally biased region" description="Basic and acidic residues" evidence="3">
    <location>
        <begin position="22"/>
        <end position="33"/>
    </location>
</feature>
<protein>
    <recommendedName>
        <fullName evidence="4">AB hydrolase-1 domain-containing protein</fullName>
    </recommendedName>
</protein>
<evidence type="ECO:0000256" key="2">
    <source>
        <dbReference type="ARBA" id="ARBA00038115"/>
    </source>
</evidence>
<dbReference type="RefSeq" id="XP_069233784.1">
    <property type="nucleotide sequence ID" value="XM_069369308.1"/>
</dbReference>
<dbReference type="GeneID" id="96002146"/>
<name>A0AB34L0B3_9PEZI</name>
<keyword evidence="1" id="KW-0378">Hydrolase</keyword>
<dbReference type="InterPro" id="IPR029058">
    <property type="entry name" value="AB_hydrolase_fold"/>
</dbReference>
<reference evidence="5 6" key="1">
    <citation type="journal article" date="2020" name="Microbiol. Resour. Announc.">
        <title>Draft Genome Sequence of a Cladosporium Species Isolated from the Mesophotic Ascidian Didemnum maculosum.</title>
        <authorList>
            <person name="Gioti A."/>
            <person name="Siaperas R."/>
            <person name="Nikolaivits E."/>
            <person name="Le Goff G."/>
            <person name="Ouazzani J."/>
            <person name="Kotoulas G."/>
            <person name="Topakas E."/>
        </authorList>
    </citation>
    <scope>NUCLEOTIDE SEQUENCE [LARGE SCALE GENOMIC DNA]</scope>
    <source>
        <strain evidence="5 6">TM138-S3</strain>
    </source>
</reference>
<feature type="region of interest" description="Disordered" evidence="3">
    <location>
        <begin position="1"/>
        <end position="42"/>
    </location>
</feature>
<comment type="caution">
    <text evidence="5">The sequence shown here is derived from an EMBL/GenBank/DDBJ whole genome shotgun (WGS) entry which is preliminary data.</text>
</comment>
<dbReference type="EMBL" id="JAAQHG020000002">
    <property type="protein sequence ID" value="KAL1590679.1"/>
    <property type="molecule type" value="Genomic_DNA"/>
</dbReference>
<dbReference type="GO" id="GO:0016788">
    <property type="term" value="F:hydrolase activity, acting on ester bonds"/>
    <property type="evidence" value="ECO:0007669"/>
    <property type="project" value="UniProtKB-ARBA"/>
</dbReference>
<accession>A0AB34L0B3</accession>
<proteinExistence type="inferred from homology"/>
<evidence type="ECO:0000313" key="5">
    <source>
        <dbReference type="EMBL" id="KAL1590679.1"/>
    </source>
</evidence>
<gene>
    <name evidence="5" type="ORF">WHR41_00702</name>
</gene>
<dbReference type="Gene3D" id="3.40.50.1820">
    <property type="entry name" value="alpha/beta hydrolase"/>
    <property type="match status" value="1"/>
</dbReference>
<comment type="similarity">
    <text evidence="2">Belongs to the AB hydrolase superfamily. FUS2 hydrolase family.</text>
</comment>
<dbReference type="SUPFAM" id="SSF53474">
    <property type="entry name" value="alpha/beta-Hydrolases"/>
    <property type="match status" value="1"/>
</dbReference>
<dbReference type="PANTHER" id="PTHR22946:SF9">
    <property type="entry name" value="POLYKETIDE TRANSFERASE AF380"/>
    <property type="match status" value="1"/>
</dbReference>
<dbReference type="InterPro" id="IPR050261">
    <property type="entry name" value="FrsA_esterase"/>
</dbReference>
<organism evidence="5 6">
    <name type="scientific">Cladosporium halotolerans</name>
    <dbReference type="NCBI Taxonomy" id="1052096"/>
    <lineage>
        <taxon>Eukaryota</taxon>
        <taxon>Fungi</taxon>
        <taxon>Dikarya</taxon>
        <taxon>Ascomycota</taxon>
        <taxon>Pezizomycotina</taxon>
        <taxon>Dothideomycetes</taxon>
        <taxon>Dothideomycetidae</taxon>
        <taxon>Cladosporiales</taxon>
        <taxon>Cladosporiaceae</taxon>
        <taxon>Cladosporium</taxon>
    </lineage>
</organism>
<dbReference type="InterPro" id="IPR000073">
    <property type="entry name" value="AB_hydrolase_1"/>
</dbReference>
<dbReference type="PANTHER" id="PTHR22946">
    <property type="entry name" value="DIENELACTONE HYDROLASE DOMAIN-CONTAINING PROTEIN-RELATED"/>
    <property type="match status" value="1"/>
</dbReference>
<dbReference type="Pfam" id="PF12697">
    <property type="entry name" value="Abhydrolase_6"/>
    <property type="match status" value="1"/>
</dbReference>
<dbReference type="Proteomes" id="UP000803884">
    <property type="component" value="Unassembled WGS sequence"/>
</dbReference>
<evidence type="ECO:0000256" key="3">
    <source>
        <dbReference type="SAM" id="MobiDB-lite"/>
    </source>
</evidence>
<dbReference type="AlphaFoldDB" id="A0AB34L0B3"/>
<feature type="domain" description="AB hydrolase-1" evidence="4">
    <location>
        <begin position="96"/>
        <end position="206"/>
    </location>
</feature>
<evidence type="ECO:0000313" key="6">
    <source>
        <dbReference type="Proteomes" id="UP000803884"/>
    </source>
</evidence>
<evidence type="ECO:0000259" key="4">
    <source>
        <dbReference type="Pfam" id="PF12697"/>
    </source>
</evidence>
<evidence type="ECO:0000256" key="1">
    <source>
        <dbReference type="ARBA" id="ARBA00022801"/>
    </source>
</evidence>
<feature type="compositionally biased region" description="Polar residues" evidence="3">
    <location>
        <begin position="1"/>
        <end position="19"/>
    </location>
</feature>